<evidence type="ECO:0000313" key="1">
    <source>
        <dbReference type="EnsemblPlants" id="OB11G19940.1"/>
    </source>
</evidence>
<dbReference type="InterPro" id="IPR036879">
    <property type="entry name" value="TF_MADSbox_sf"/>
</dbReference>
<dbReference type="Gene3D" id="3.40.1810.10">
    <property type="entry name" value="Transcription factor, MADS-box"/>
    <property type="match status" value="1"/>
</dbReference>
<reference evidence="1" key="1">
    <citation type="journal article" date="2013" name="Nat. Commun.">
        <title>Whole-genome sequencing of Oryza brachyantha reveals mechanisms underlying Oryza genome evolution.</title>
        <authorList>
            <person name="Chen J."/>
            <person name="Huang Q."/>
            <person name="Gao D."/>
            <person name="Wang J."/>
            <person name="Lang Y."/>
            <person name="Liu T."/>
            <person name="Li B."/>
            <person name="Bai Z."/>
            <person name="Luis Goicoechea J."/>
            <person name="Liang C."/>
            <person name="Chen C."/>
            <person name="Zhang W."/>
            <person name="Sun S."/>
            <person name="Liao Y."/>
            <person name="Zhang X."/>
            <person name="Yang L."/>
            <person name="Song C."/>
            <person name="Wang M."/>
            <person name="Shi J."/>
            <person name="Liu G."/>
            <person name="Liu J."/>
            <person name="Zhou H."/>
            <person name="Zhou W."/>
            <person name="Yu Q."/>
            <person name="An N."/>
            <person name="Chen Y."/>
            <person name="Cai Q."/>
            <person name="Wang B."/>
            <person name="Liu B."/>
            <person name="Min J."/>
            <person name="Huang Y."/>
            <person name="Wu H."/>
            <person name="Li Z."/>
            <person name="Zhang Y."/>
            <person name="Yin Y."/>
            <person name="Song W."/>
            <person name="Jiang J."/>
            <person name="Jackson S.A."/>
            <person name="Wing R.A."/>
            <person name="Wang J."/>
            <person name="Chen M."/>
        </authorList>
    </citation>
    <scope>NUCLEOTIDE SEQUENCE [LARGE SCALE GENOMIC DNA]</scope>
    <source>
        <strain evidence="1">cv. IRGC 101232</strain>
    </source>
</reference>
<dbReference type="GO" id="GO:0046983">
    <property type="term" value="F:protein dimerization activity"/>
    <property type="evidence" value="ECO:0007669"/>
    <property type="project" value="InterPro"/>
</dbReference>
<keyword evidence="2" id="KW-1185">Reference proteome</keyword>
<accession>J3N858</accession>
<organism evidence="1">
    <name type="scientific">Oryza brachyantha</name>
    <name type="common">malo sina</name>
    <dbReference type="NCBI Taxonomy" id="4533"/>
    <lineage>
        <taxon>Eukaryota</taxon>
        <taxon>Viridiplantae</taxon>
        <taxon>Streptophyta</taxon>
        <taxon>Embryophyta</taxon>
        <taxon>Tracheophyta</taxon>
        <taxon>Spermatophyta</taxon>
        <taxon>Magnoliopsida</taxon>
        <taxon>Liliopsida</taxon>
        <taxon>Poales</taxon>
        <taxon>Poaceae</taxon>
        <taxon>BOP clade</taxon>
        <taxon>Oryzoideae</taxon>
        <taxon>Oryzeae</taxon>
        <taxon>Oryzinae</taxon>
        <taxon>Oryza</taxon>
    </lineage>
</organism>
<dbReference type="Gramene" id="OB11G19940.1">
    <property type="protein sequence ID" value="OB11G19940.1"/>
    <property type="gene ID" value="OB11G19940"/>
</dbReference>
<dbReference type="AlphaFoldDB" id="J3N858"/>
<evidence type="ECO:0000313" key="2">
    <source>
        <dbReference type="Proteomes" id="UP000006038"/>
    </source>
</evidence>
<name>J3N858_ORYBR</name>
<dbReference type="GO" id="GO:0003677">
    <property type="term" value="F:DNA binding"/>
    <property type="evidence" value="ECO:0007669"/>
    <property type="project" value="InterPro"/>
</dbReference>
<protein>
    <recommendedName>
        <fullName evidence="3">MADS-box domain-containing protein</fullName>
    </recommendedName>
</protein>
<dbReference type="Proteomes" id="UP000006038">
    <property type="component" value="Chromosome 11"/>
</dbReference>
<reference evidence="1" key="2">
    <citation type="submission" date="2013-04" db="UniProtKB">
        <authorList>
            <consortium name="EnsemblPlants"/>
        </authorList>
    </citation>
    <scope>IDENTIFICATION</scope>
</reference>
<dbReference type="EnsemblPlants" id="OB11G19940.1">
    <property type="protein sequence ID" value="OB11G19940.1"/>
    <property type="gene ID" value="OB11G19940"/>
</dbReference>
<dbReference type="HOGENOM" id="CLU_2350105_0_0_1"/>
<proteinExistence type="predicted"/>
<evidence type="ECO:0008006" key="3">
    <source>
        <dbReference type="Google" id="ProtNLM"/>
    </source>
</evidence>
<sequence>MHGLVCFVSVFGTHAWVSSSRDDVVSRPESCSASIVRVRVGRQLASELSILTGTSLAVIVLSEARSAFYFGDPSVDVVLRRYALPAAAAAAIVAPSH</sequence>
<dbReference type="SUPFAM" id="SSF55455">
    <property type="entry name" value="SRF-like"/>
    <property type="match status" value="1"/>
</dbReference>